<keyword evidence="6" id="KW-1133">Transmembrane helix</keyword>
<dbReference type="EC" id="2.7.13.3" evidence="2"/>
<evidence type="ECO:0000259" key="8">
    <source>
        <dbReference type="PROSITE" id="PS50109"/>
    </source>
</evidence>
<keyword evidence="6" id="KW-0812">Transmembrane</keyword>
<name>A0AAU7XXX9_9PSED</name>
<dbReference type="InterPro" id="IPR004358">
    <property type="entry name" value="Sig_transdc_His_kin-like_C"/>
</dbReference>
<accession>A0AAU7XXX9</accession>
<dbReference type="CDD" id="cd17546">
    <property type="entry name" value="REC_hyHK_CKI1_RcsC-like"/>
    <property type="match status" value="1"/>
</dbReference>
<sequence length="919" mass="102370">MPRLCLALLLFCLAGQAWALPSAPLDRDDLRLSLSPFLGYLEDRDGTLQVGDLRKLPDEAFTPVHGEHANLGKNSSVWWFKVRLVNSRQHPLSGYLEANYPLLDHIKVFLFDPDGHLQEQESGDSFAFAQRPVQVRNFWFPLDLQPGSNTLLLRVESTSTLFVPLFFSTYGASAAAQENLMGFNGAFYGVLFAMFFYNLFLYISLRESAYLWYLAYNLNVGLLAACFDGMLFKLLPEHVAFQSVSIYILMYLHCLTAVQFSRHFLHAKQYFPRLDTALRVAMLVTMAIFLSAPLIGLQAWNILASLTVSAVSLLLLLAGIYVWRRGVRYGSYYTLAWGILLFAFIQATTGSLGVEVLGIFGATVVKIGVTIELITLSIGLADRINTLKEEGFRSRQAAEQAHVESRAKSRFLAKMSHEIRTPLNGVLGMLQLLKETPLDRSQRFYVDTISSSGSALMAVINDILDYARIESGKLTLEHIEFDLEQLLSDTLSLFTAQALDKRLRLYISLESGVPRRIKGDPTRLKQVLMNLLSNALKFTAEGHVAVNVCRRSNSLGDPHLIFAISDSGIGIRNEALSQLFDSFAQGNSSTTRRYGGSGLGLAISKELVEMMGGRIEVQSTPGQGTRFAFDMPLQEGTEEDDELLRLLKGKTALLTSLDGLGLDALSRLLGRWGMRTERCQTPERLNEYLDDFAVPPLLVLVAPWPGSAAHWLDSLRPRLEPGQRILLLCPPEQCQNLPQSNGLRLIAMAQPLAVVPLREALGDLYQERRQEPRPILSEAFSDSSSAPCILVAEDNAVNQLVVQGFLRKRGYRVRTVANGVAAVNEYERDPAGVQLILMDCEMPEMDGFEATKRIRQFERNRQLVAVPIVALTAHILDEHRDAGSEAGMDDFLGKPLDSALLFATLDRLLMRQDLREDSA</sequence>
<evidence type="ECO:0000256" key="3">
    <source>
        <dbReference type="ARBA" id="ARBA00022553"/>
    </source>
</evidence>
<feature type="chain" id="PRO_5043313774" description="histidine kinase" evidence="7">
    <location>
        <begin position="20"/>
        <end position="919"/>
    </location>
</feature>
<evidence type="ECO:0000256" key="6">
    <source>
        <dbReference type="SAM" id="Phobius"/>
    </source>
</evidence>
<dbReference type="InterPro" id="IPR003661">
    <property type="entry name" value="HisK_dim/P_dom"/>
</dbReference>
<comment type="catalytic activity">
    <reaction evidence="1">
        <text>ATP + protein L-histidine = ADP + protein N-phospho-L-histidine.</text>
        <dbReference type="EC" id="2.7.13.3"/>
    </reaction>
</comment>
<dbReference type="AlphaFoldDB" id="A0AAU7XXX9"/>
<organism evidence="10">
    <name type="scientific">Pseudomonas solani</name>
    <dbReference type="NCBI Taxonomy" id="2731552"/>
    <lineage>
        <taxon>Bacteria</taxon>
        <taxon>Pseudomonadati</taxon>
        <taxon>Pseudomonadota</taxon>
        <taxon>Gammaproteobacteria</taxon>
        <taxon>Pseudomonadales</taxon>
        <taxon>Pseudomonadaceae</taxon>
        <taxon>Pseudomonas</taxon>
    </lineage>
</organism>
<evidence type="ECO:0000259" key="9">
    <source>
        <dbReference type="PROSITE" id="PS50110"/>
    </source>
</evidence>
<dbReference type="SMART" id="SM00388">
    <property type="entry name" value="HisKA"/>
    <property type="match status" value="1"/>
</dbReference>
<evidence type="ECO:0000256" key="7">
    <source>
        <dbReference type="SAM" id="SignalP"/>
    </source>
</evidence>
<feature type="transmembrane region" description="Helical" evidence="6">
    <location>
        <begin position="277"/>
        <end position="296"/>
    </location>
</feature>
<gene>
    <name evidence="10" type="ORF">ABS648_22335</name>
</gene>
<dbReference type="PRINTS" id="PR00344">
    <property type="entry name" value="BCTRLSENSOR"/>
</dbReference>
<feature type="domain" description="Response regulatory" evidence="9">
    <location>
        <begin position="788"/>
        <end position="909"/>
    </location>
</feature>
<feature type="transmembrane region" description="Helical" evidence="6">
    <location>
        <begin position="244"/>
        <end position="265"/>
    </location>
</feature>
<dbReference type="Pfam" id="PF07695">
    <property type="entry name" value="7TMR-DISM_7TM"/>
    <property type="match status" value="1"/>
</dbReference>
<dbReference type="SMART" id="SM00448">
    <property type="entry name" value="REC"/>
    <property type="match status" value="1"/>
</dbReference>
<dbReference type="SUPFAM" id="SSF55874">
    <property type="entry name" value="ATPase domain of HSP90 chaperone/DNA topoisomerase II/histidine kinase"/>
    <property type="match status" value="1"/>
</dbReference>
<feature type="signal peptide" evidence="7">
    <location>
        <begin position="1"/>
        <end position="19"/>
    </location>
</feature>
<dbReference type="Gene3D" id="3.30.565.10">
    <property type="entry name" value="Histidine kinase-like ATPase, C-terminal domain"/>
    <property type="match status" value="1"/>
</dbReference>
<dbReference type="Gene3D" id="3.40.50.2300">
    <property type="match status" value="1"/>
</dbReference>
<evidence type="ECO:0000256" key="2">
    <source>
        <dbReference type="ARBA" id="ARBA00012438"/>
    </source>
</evidence>
<dbReference type="GO" id="GO:0000155">
    <property type="term" value="F:phosphorelay sensor kinase activity"/>
    <property type="evidence" value="ECO:0007669"/>
    <property type="project" value="InterPro"/>
</dbReference>
<dbReference type="SUPFAM" id="SSF47384">
    <property type="entry name" value="Homodimeric domain of signal transducing histidine kinase"/>
    <property type="match status" value="1"/>
</dbReference>
<dbReference type="InterPro" id="IPR001789">
    <property type="entry name" value="Sig_transdc_resp-reg_receiver"/>
</dbReference>
<dbReference type="RefSeq" id="WP_350446749.1">
    <property type="nucleotide sequence ID" value="NZ_CP158373.1"/>
</dbReference>
<dbReference type="Gene3D" id="2.60.40.2380">
    <property type="match status" value="1"/>
</dbReference>
<dbReference type="Pfam" id="PF00512">
    <property type="entry name" value="HisKA"/>
    <property type="match status" value="1"/>
</dbReference>
<dbReference type="Pfam" id="PF07696">
    <property type="entry name" value="7TMR-DISMED2"/>
    <property type="match status" value="1"/>
</dbReference>
<feature type="transmembrane region" description="Helical" evidence="6">
    <location>
        <begin position="210"/>
        <end position="232"/>
    </location>
</feature>
<feature type="transmembrane region" description="Helical" evidence="6">
    <location>
        <begin position="185"/>
        <end position="203"/>
    </location>
</feature>
<evidence type="ECO:0000256" key="4">
    <source>
        <dbReference type="ARBA" id="ARBA00023012"/>
    </source>
</evidence>
<keyword evidence="6" id="KW-0472">Membrane</keyword>
<keyword evidence="3 5" id="KW-0597">Phosphoprotein</keyword>
<dbReference type="PROSITE" id="PS50109">
    <property type="entry name" value="HIS_KIN"/>
    <property type="match status" value="1"/>
</dbReference>
<feature type="modified residue" description="4-aspartylphosphate" evidence="5">
    <location>
        <position position="839"/>
    </location>
</feature>
<dbReference type="SUPFAM" id="SSF52172">
    <property type="entry name" value="CheY-like"/>
    <property type="match status" value="1"/>
</dbReference>
<dbReference type="InterPro" id="IPR011623">
    <property type="entry name" value="7TMR_DISM_rcpt_extracell_dom1"/>
</dbReference>
<dbReference type="InterPro" id="IPR011006">
    <property type="entry name" value="CheY-like_superfamily"/>
</dbReference>
<protein>
    <recommendedName>
        <fullName evidence="2">histidine kinase</fullName>
        <ecNumber evidence="2">2.7.13.3</ecNumber>
    </recommendedName>
</protein>
<feature type="domain" description="Histidine kinase" evidence="8">
    <location>
        <begin position="414"/>
        <end position="635"/>
    </location>
</feature>
<keyword evidence="7" id="KW-0732">Signal</keyword>
<dbReference type="CDD" id="cd00082">
    <property type="entry name" value="HisKA"/>
    <property type="match status" value="1"/>
</dbReference>
<dbReference type="Pfam" id="PF02518">
    <property type="entry name" value="HATPase_c"/>
    <property type="match status" value="1"/>
</dbReference>
<reference evidence="10" key="1">
    <citation type="submission" date="2023-08" db="EMBL/GenBank/DDBJ databases">
        <title>Increased levels of nutrients transform a symbiont into a lethal pathobiont.</title>
        <authorList>
            <person name="Lachnit T."/>
            <person name="Ulrich L."/>
            <person name="Willmer F.M."/>
            <person name="Hasenbein T."/>
            <person name="Steiner L.X."/>
            <person name="Wolters M."/>
            <person name="Herbst E.M."/>
            <person name="Deines P."/>
        </authorList>
    </citation>
    <scope>NUCLEOTIDE SEQUENCE</scope>
    <source>
        <strain evidence="10">T3</strain>
    </source>
</reference>
<dbReference type="InterPro" id="IPR036890">
    <property type="entry name" value="HATPase_C_sf"/>
</dbReference>
<dbReference type="CDD" id="cd16922">
    <property type="entry name" value="HATPase_EvgS-ArcB-TorS-like"/>
    <property type="match status" value="1"/>
</dbReference>
<dbReference type="InterPro" id="IPR011622">
    <property type="entry name" value="7TMR_DISM_rcpt_extracell_dom2"/>
</dbReference>
<dbReference type="PANTHER" id="PTHR45339">
    <property type="entry name" value="HYBRID SIGNAL TRANSDUCTION HISTIDINE KINASE J"/>
    <property type="match status" value="1"/>
</dbReference>
<dbReference type="PROSITE" id="PS50110">
    <property type="entry name" value="RESPONSE_REGULATORY"/>
    <property type="match status" value="1"/>
</dbReference>
<feature type="transmembrane region" description="Helical" evidence="6">
    <location>
        <begin position="330"/>
        <end position="347"/>
    </location>
</feature>
<evidence type="ECO:0000256" key="5">
    <source>
        <dbReference type="PROSITE-ProRule" id="PRU00169"/>
    </source>
</evidence>
<keyword evidence="4" id="KW-0902">Two-component regulatory system</keyword>
<dbReference type="InterPro" id="IPR036097">
    <property type="entry name" value="HisK_dim/P_sf"/>
</dbReference>
<dbReference type="EMBL" id="CP158373">
    <property type="protein sequence ID" value="XBY62668.1"/>
    <property type="molecule type" value="Genomic_DNA"/>
</dbReference>
<dbReference type="PANTHER" id="PTHR45339:SF1">
    <property type="entry name" value="HYBRID SIGNAL TRANSDUCTION HISTIDINE KINASE J"/>
    <property type="match status" value="1"/>
</dbReference>
<dbReference type="Pfam" id="PF00072">
    <property type="entry name" value="Response_reg"/>
    <property type="match status" value="1"/>
</dbReference>
<evidence type="ECO:0000313" key="10">
    <source>
        <dbReference type="EMBL" id="XBY62668.1"/>
    </source>
</evidence>
<evidence type="ECO:0000256" key="1">
    <source>
        <dbReference type="ARBA" id="ARBA00000085"/>
    </source>
</evidence>
<dbReference type="InterPro" id="IPR003594">
    <property type="entry name" value="HATPase_dom"/>
</dbReference>
<proteinExistence type="predicted"/>
<dbReference type="Gene3D" id="1.10.287.130">
    <property type="match status" value="1"/>
</dbReference>
<dbReference type="SMART" id="SM00387">
    <property type="entry name" value="HATPase_c"/>
    <property type="match status" value="1"/>
</dbReference>
<dbReference type="InterPro" id="IPR005467">
    <property type="entry name" value="His_kinase_dom"/>
</dbReference>
<dbReference type="FunFam" id="3.30.565.10:FF:000010">
    <property type="entry name" value="Sensor histidine kinase RcsC"/>
    <property type="match status" value="1"/>
</dbReference>
<feature type="transmembrane region" description="Helical" evidence="6">
    <location>
        <begin position="302"/>
        <end position="323"/>
    </location>
</feature>